<name>A0ABU5ZZ36_9FLAO</name>
<dbReference type="InterPro" id="IPR002818">
    <property type="entry name" value="DJ-1/PfpI"/>
</dbReference>
<protein>
    <submittedName>
        <fullName evidence="3">DJ-1/PfpI family protein</fullName>
    </submittedName>
</protein>
<keyword evidence="4" id="KW-1185">Reference proteome</keyword>
<reference evidence="3 4" key="1">
    <citation type="journal article" date="2013" name="Int. J. Syst. Evol. Microbiol.">
        <title>Aquimarina gracilis sp. nov., isolated from the gut microflora of a mussel, Mytilus coruscus, and emended description of Aquimarina spongiae.</title>
        <authorList>
            <person name="Park S.C."/>
            <person name="Choe H.N."/>
            <person name="Baik K.S."/>
            <person name="Seong C.N."/>
        </authorList>
    </citation>
    <scope>NUCLEOTIDE SEQUENCE [LARGE SCALE GENOMIC DNA]</scope>
    <source>
        <strain evidence="3 4">PSC32</strain>
    </source>
</reference>
<dbReference type="Gene3D" id="3.40.50.880">
    <property type="match status" value="1"/>
</dbReference>
<accession>A0ABU5ZZ36</accession>
<dbReference type="InterPro" id="IPR011990">
    <property type="entry name" value="TPR-like_helical_dom_sf"/>
</dbReference>
<evidence type="ECO:0000313" key="3">
    <source>
        <dbReference type="EMBL" id="MEB3347088.1"/>
    </source>
</evidence>
<dbReference type="Proteomes" id="UP001327027">
    <property type="component" value="Unassembled WGS sequence"/>
</dbReference>
<dbReference type="PANTHER" id="PTHR43130:SF14">
    <property type="entry name" value="DJ-1_PFPI DOMAIN-CONTAINING PROTEIN"/>
    <property type="match status" value="1"/>
</dbReference>
<dbReference type="SUPFAM" id="SSF48452">
    <property type="entry name" value="TPR-like"/>
    <property type="match status" value="1"/>
</dbReference>
<dbReference type="Pfam" id="PF01965">
    <property type="entry name" value="DJ-1_PfpI"/>
    <property type="match status" value="1"/>
</dbReference>
<proteinExistence type="predicted"/>
<feature type="repeat" description="TPR" evidence="1">
    <location>
        <begin position="370"/>
        <end position="403"/>
    </location>
</feature>
<feature type="domain" description="DJ-1/PfpI" evidence="2">
    <location>
        <begin position="26"/>
        <end position="189"/>
    </location>
</feature>
<dbReference type="InterPro" id="IPR052158">
    <property type="entry name" value="INH-QAR"/>
</dbReference>
<evidence type="ECO:0000259" key="2">
    <source>
        <dbReference type="Pfam" id="PF01965"/>
    </source>
</evidence>
<gene>
    <name evidence="3" type="ORF">U6A24_16565</name>
</gene>
<dbReference type="InterPro" id="IPR029062">
    <property type="entry name" value="Class_I_gatase-like"/>
</dbReference>
<dbReference type="Pfam" id="PF13181">
    <property type="entry name" value="TPR_8"/>
    <property type="match status" value="1"/>
</dbReference>
<organism evidence="3 4">
    <name type="scientific">Aquimarina gracilis</name>
    <dbReference type="NCBI Taxonomy" id="874422"/>
    <lineage>
        <taxon>Bacteria</taxon>
        <taxon>Pseudomonadati</taxon>
        <taxon>Bacteroidota</taxon>
        <taxon>Flavobacteriia</taxon>
        <taxon>Flavobacteriales</taxon>
        <taxon>Flavobacteriaceae</taxon>
        <taxon>Aquimarina</taxon>
    </lineage>
</organism>
<dbReference type="Gene3D" id="1.25.40.10">
    <property type="entry name" value="Tetratricopeptide repeat domain"/>
    <property type="match status" value="1"/>
</dbReference>
<dbReference type="SMART" id="SM00028">
    <property type="entry name" value="TPR"/>
    <property type="match status" value="2"/>
</dbReference>
<dbReference type="CDD" id="cd03139">
    <property type="entry name" value="GATase1_PfpI_2"/>
    <property type="match status" value="1"/>
</dbReference>
<keyword evidence="1" id="KW-0802">TPR repeat</keyword>
<dbReference type="SUPFAM" id="SSF52317">
    <property type="entry name" value="Class I glutamine amidotransferase-like"/>
    <property type="match status" value="1"/>
</dbReference>
<dbReference type="EMBL" id="JAYKLX010000007">
    <property type="protein sequence ID" value="MEB3347088.1"/>
    <property type="molecule type" value="Genomic_DNA"/>
</dbReference>
<dbReference type="RefSeq" id="WP_324181108.1">
    <property type="nucleotide sequence ID" value="NZ_BAABAW010000020.1"/>
</dbReference>
<evidence type="ECO:0000313" key="4">
    <source>
        <dbReference type="Proteomes" id="UP001327027"/>
    </source>
</evidence>
<dbReference type="PROSITE" id="PS50005">
    <property type="entry name" value="TPR"/>
    <property type="match status" value="1"/>
</dbReference>
<dbReference type="PANTHER" id="PTHR43130">
    <property type="entry name" value="ARAC-FAMILY TRANSCRIPTIONAL REGULATOR"/>
    <property type="match status" value="1"/>
</dbReference>
<sequence length="419" mass="47259">MKKVSLLMFIVLFQFSIYGQNKSDIKNIAIYLQDNVEILDFTGPMEVFIVAGFNVYTVAETKEHMKSMNVLTIIPDYGLDDANIPTPDIITFVGGGDLSEAKNKKVKEWAKNMASAAEIQFSVCTGAFFLAEAGLLNGKIATTFHSAIDLLSNDFPEIDVRDNVRFVDNGNVITTAGISAGIDGALHVVAKLKGTKYAQWVASQMEYEKWIPNEGLIVENTFLNTIAYKGFDTAIKNINEYSFYNGELLNLANKLEKKGNLQEAQKCIELAISRMENPSIKTYDNLRSVFKKQGKTVPPTSDHFVMILKNKGIDGVKELHHKVSREFKGWKYLDADQIIRVAYLDYYQKGDIETAKETLHLLDQIYPKDAYVTYVLGLYYERSNDLPNAIKLYKKSLKMNPNLFMAQNKINSLKKEGKI</sequence>
<dbReference type="InterPro" id="IPR019734">
    <property type="entry name" value="TPR_rpt"/>
</dbReference>
<comment type="caution">
    <text evidence="3">The sequence shown here is derived from an EMBL/GenBank/DDBJ whole genome shotgun (WGS) entry which is preliminary data.</text>
</comment>
<evidence type="ECO:0000256" key="1">
    <source>
        <dbReference type="PROSITE-ProRule" id="PRU00339"/>
    </source>
</evidence>